<organism evidence="1 2">
    <name type="scientific">Quercus lobata</name>
    <name type="common">Valley oak</name>
    <dbReference type="NCBI Taxonomy" id="97700"/>
    <lineage>
        <taxon>Eukaryota</taxon>
        <taxon>Viridiplantae</taxon>
        <taxon>Streptophyta</taxon>
        <taxon>Embryophyta</taxon>
        <taxon>Tracheophyta</taxon>
        <taxon>Spermatophyta</taxon>
        <taxon>Magnoliopsida</taxon>
        <taxon>eudicotyledons</taxon>
        <taxon>Gunneridae</taxon>
        <taxon>Pentapetalae</taxon>
        <taxon>rosids</taxon>
        <taxon>fabids</taxon>
        <taxon>Fagales</taxon>
        <taxon>Fagaceae</taxon>
        <taxon>Quercus</taxon>
    </lineage>
</organism>
<protein>
    <submittedName>
        <fullName evidence="1">Uncharacterized protein</fullName>
    </submittedName>
</protein>
<dbReference type="InParanoid" id="A0A7N2LBD1"/>
<keyword evidence="2" id="KW-1185">Reference proteome</keyword>
<dbReference type="AlphaFoldDB" id="A0A7N2LBD1"/>
<dbReference type="Proteomes" id="UP000594261">
    <property type="component" value="Chromosome 3"/>
</dbReference>
<reference evidence="1" key="2">
    <citation type="submission" date="2021-01" db="UniProtKB">
        <authorList>
            <consortium name="EnsemblPlants"/>
        </authorList>
    </citation>
    <scope>IDENTIFICATION</scope>
</reference>
<dbReference type="Gramene" id="QL03p062507:mrna">
    <property type="protein sequence ID" value="QL03p062507:mrna"/>
    <property type="gene ID" value="QL03p062507"/>
</dbReference>
<reference evidence="1 2" key="1">
    <citation type="journal article" date="2016" name="G3 (Bethesda)">
        <title>First Draft Assembly and Annotation of the Genome of a California Endemic Oak Quercus lobata Nee (Fagaceae).</title>
        <authorList>
            <person name="Sork V.L."/>
            <person name="Fitz-Gibbon S.T."/>
            <person name="Puiu D."/>
            <person name="Crepeau M."/>
            <person name="Gugger P.F."/>
            <person name="Sherman R."/>
            <person name="Stevens K."/>
            <person name="Langley C.H."/>
            <person name="Pellegrini M."/>
            <person name="Salzberg S.L."/>
        </authorList>
    </citation>
    <scope>NUCLEOTIDE SEQUENCE [LARGE SCALE GENOMIC DNA]</scope>
    <source>
        <strain evidence="1 2">cv. SW786</strain>
    </source>
</reference>
<evidence type="ECO:0000313" key="2">
    <source>
        <dbReference type="Proteomes" id="UP000594261"/>
    </source>
</evidence>
<accession>A0A7N2LBD1</accession>
<name>A0A7N2LBD1_QUELO</name>
<dbReference type="EMBL" id="LRBV02000003">
    <property type="status" value="NOT_ANNOTATED_CDS"/>
    <property type="molecule type" value="Genomic_DNA"/>
</dbReference>
<evidence type="ECO:0000313" key="1">
    <source>
        <dbReference type="EnsemblPlants" id="QL03p062507:mrna"/>
    </source>
</evidence>
<proteinExistence type="predicted"/>
<dbReference type="EnsemblPlants" id="QL03p062507:mrna">
    <property type="protein sequence ID" value="QL03p062507:mrna"/>
    <property type="gene ID" value="QL03p062507"/>
</dbReference>
<sequence>MRIVKGRGGQNGTSIIDGDGERKKINIGSKGVVFLFLRSGNGPSRVNSQVLQKPIWVVLVHLLLLWVCHGLIDYRVHHEVHCDPCRDCFEVFICLNPQYSMPITIHALLELWSNIASQLSSGRSFIMSVHKSA</sequence>